<dbReference type="STRING" id="905079.L1JMZ1"/>
<proteinExistence type="predicted"/>
<organism evidence="2">
    <name type="scientific">Guillardia theta (strain CCMP2712)</name>
    <name type="common">Cryptophyte</name>
    <dbReference type="NCBI Taxonomy" id="905079"/>
    <lineage>
        <taxon>Eukaryota</taxon>
        <taxon>Cryptophyceae</taxon>
        <taxon>Pyrenomonadales</taxon>
        <taxon>Geminigeraceae</taxon>
        <taxon>Guillardia</taxon>
    </lineage>
</organism>
<dbReference type="AlphaFoldDB" id="L1JMZ1"/>
<accession>L1JMZ1</accession>
<dbReference type="Proteomes" id="UP000011087">
    <property type="component" value="Unassembled WGS sequence"/>
</dbReference>
<dbReference type="InterPro" id="IPR036020">
    <property type="entry name" value="WW_dom_sf"/>
</dbReference>
<dbReference type="PaxDb" id="55529-EKX49649"/>
<feature type="domain" description="WW" evidence="1">
    <location>
        <begin position="62"/>
        <end position="95"/>
    </location>
</feature>
<reference evidence="2 4" key="1">
    <citation type="journal article" date="2012" name="Nature">
        <title>Algal genomes reveal evolutionary mosaicism and the fate of nucleomorphs.</title>
        <authorList>
            <consortium name="DOE Joint Genome Institute"/>
            <person name="Curtis B.A."/>
            <person name="Tanifuji G."/>
            <person name="Burki F."/>
            <person name="Gruber A."/>
            <person name="Irimia M."/>
            <person name="Maruyama S."/>
            <person name="Arias M.C."/>
            <person name="Ball S.G."/>
            <person name="Gile G.H."/>
            <person name="Hirakawa Y."/>
            <person name="Hopkins J.F."/>
            <person name="Kuo A."/>
            <person name="Rensing S.A."/>
            <person name="Schmutz J."/>
            <person name="Symeonidi A."/>
            <person name="Elias M."/>
            <person name="Eveleigh R.J."/>
            <person name="Herman E.K."/>
            <person name="Klute M.J."/>
            <person name="Nakayama T."/>
            <person name="Obornik M."/>
            <person name="Reyes-Prieto A."/>
            <person name="Armbrust E.V."/>
            <person name="Aves S.J."/>
            <person name="Beiko R.G."/>
            <person name="Coutinho P."/>
            <person name="Dacks J.B."/>
            <person name="Durnford D.G."/>
            <person name="Fast N.M."/>
            <person name="Green B.R."/>
            <person name="Grisdale C.J."/>
            <person name="Hempel F."/>
            <person name="Henrissat B."/>
            <person name="Hoppner M.P."/>
            <person name="Ishida K."/>
            <person name="Kim E."/>
            <person name="Koreny L."/>
            <person name="Kroth P.G."/>
            <person name="Liu Y."/>
            <person name="Malik S.B."/>
            <person name="Maier U.G."/>
            <person name="McRose D."/>
            <person name="Mock T."/>
            <person name="Neilson J.A."/>
            <person name="Onodera N.T."/>
            <person name="Poole A.M."/>
            <person name="Pritham E.J."/>
            <person name="Richards T.A."/>
            <person name="Rocap G."/>
            <person name="Roy S.W."/>
            <person name="Sarai C."/>
            <person name="Schaack S."/>
            <person name="Shirato S."/>
            <person name="Slamovits C.H."/>
            <person name="Spencer D.F."/>
            <person name="Suzuki S."/>
            <person name="Worden A.Z."/>
            <person name="Zauner S."/>
            <person name="Barry K."/>
            <person name="Bell C."/>
            <person name="Bharti A.K."/>
            <person name="Crow J.A."/>
            <person name="Grimwood J."/>
            <person name="Kramer R."/>
            <person name="Lindquist E."/>
            <person name="Lucas S."/>
            <person name="Salamov A."/>
            <person name="McFadden G.I."/>
            <person name="Lane C.E."/>
            <person name="Keeling P.J."/>
            <person name="Gray M.W."/>
            <person name="Grigoriev I.V."/>
            <person name="Archibald J.M."/>
        </authorList>
    </citation>
    <scope>NUCLEOTIDE SEQUENCE</scope>
    <source>
        <strain evidence="2 4">CCMP2712</strain>
    </source>
</reference>
<name>L1JMZ1_GUITC</name>
<evidence type="ECO:0000313" key="4">
    <source>
        <dbReference type="Proteomes" id="UP000011087"/>
    </source>
</evidence>
<dbReference type="RefSeq" id="XP_005836629.1">
    <property type="nucleotide sequence ID" value="XM_005836572.1"/>
</dbReference>
<dbReference type="EMBL" id="JH992981">
    <property type="protein sequence ID" value="EKX49649.1"/>
    <property type="molecule type" value="Genomic_DNA"/>
</dbReference>
<evidence type="ECO:0000313" key="2">
    <source>
        <dbReference type="EMBL" id="EKX49649.1"/>
    </source>
</evidence>
<dbReference type="HOGENOM" id="CLU_1829012_0_0_1"/>
<dbReference type="EnsemblProtists" id="EKX49649">
    <property type="protein sequence ID" value="EKX49649"/>
    <property type="gene ID" value="GUITHDRAFT_104610"/>
</dbReference>
<keyword evidence="4" id="KW-1185">Reference proteome</keyword>
<reference evidence="3" key="3">
    <citation type="submission" date="2016-03" db="UniProtKB">
        <authorList>
            <consortium name="EnsemblProtists"/>
        </authorList>
    </citation>
    <scope>IDENTIFICATION</scope>
</reference>
<dbReference type="PROSITE" id="PS50020">
    <property type="entry name" value="WW_DOMAIN_2"/>
    <property type="match status" value="1"/>
</dbReference>
<dbReference type="GeneID" id="17306282"/>
<dbReference type="SUPFAM" id="SSF51045">
    <property type="entry name" value="WW domain"/>
    <property type="match status" value="1"/>
</dbReference>
<dbReference type="Gene3D" id="3.30.1470.10">
    <property type="entry name" value="Photosystem I PsaD, reaction center subunit II"/>
    <property type="match status" value="1"/>
</dbReference>
<sequence length="141" mass="16759">MAHSTATASNKKTQQLVEYLGLSQAELNAPVSVEEVRSMCEYLGIGEEETFLIRFAVSALQAPIPKDWMVLKDKQGVPFYCNRRTKKTSYRHPSDEMFMQRVKAERRRWEELTRSERDRLLLQHKWMRFEEEDGKTFWKKL</sequence>
<evidence type="ECO:0000313" key="3">
    <source>
        <dbReference type="EnsemblProtists" id="EKX49649"/>
    </source>
</evidence>
<reference evidence="4" key="2">
    <citation type="submission" date="2012-11" db="EMBL/GenBank/DDBJ databases">
        <authorList>
            <person name="Kuo A."/>
            <person name="Curtis B.A."/>
            <person name="Tanifuji G."/>
            <person name="Burki F."/>
            <person name="Gruber A."/>
            <person name="Irimia M."/>
            <person name="Maruyama S."/>
            <person name="Arias M.C."/>
            <person name="Ball S.G."/>
            <person name="Gile G.H."/>
            <person name="Hirakawa Y."/>
            <person name="Hopkins J.F."/>
            <person name="Rensing S.A."/>
            <person name="Schmutz J."/>
            <person name="Symeonidi A."/>
            <person name="Elias M."/>
            <person name="Eveleigh R.J."/>
            <person name="Herman E.K."/>
            <person name="Klute M.J."/>
            <person name="Nakayama T."/>
            <person name="Obornik M."/>
            <person name="Reyes-Prieto A."/>
            <person name="Armbrust E.V."/>
            <person name="Aves S.J."/>
            <person name="Beiko R.G."/>
            <person name="Coutinho P."/>
            <person name="Dacks J.B."/>
            <person name="Durnford D.G."/>
            <person name="Fast N.M."/>
            <person name="Green B.R."/>
            <person name="Grisdale C."/>
            <person name="Hempe F."/>
            <person name="Henrissat B."/>
            <person name="Hoppner M.P."/>
            <person name="Ishida K.-I."/>
            <person name="Kim E."/>
            <person name="Koreny L."/>
            <person name="Kroth P.G."/>
            <person name="Liu Y."/>
            <person name="Malik S.-B."/>
            <person name="Maier U.G."/>
            <person name="McRose D."/>
            <person name="Mock T."/>
            <person name="Neilson J.A."/>
            <person name="Onodera N.T."/>
            <person name="Poole A.M."/>
            <person name="Pritham E.J."/>
            <person name="Richards T.A."/>
            <person name="Rocap G."/>
            <person name="Roy S.W."/>
            <person name="Sarai C."/>
            <person name="Schaack S."/>
            <person name="Shirato S."/>
            <person name="Slamovits C.H."/>
            <person name="Spencer D.F."/>
            <person name="Suzuki S."/>
            <person name="Worden A.Z."/>
            <person name="Zauner S."/>
            <person name="Barry K."/>
            <person name="Bell C."/>
            <person name="Bharti A.K."/>
            <person name="Crow J.A."/>
            <person name="Grimwood J."/>
            <person name="Kramer R."/>
            <person name="Lindquist E."/>
            <person name="Lucas S."/>
            <person name="Salamov A."/>
            <person name="McFadden G.I."/>
            <person name="Lane C.E."/>
            <person name="Keeling P.J."/>
            <person name="Gray M.W."/>
            <person name="Grigoriev I.V."/>
            <person name="Archibald J.M."/>
        </authorList>
    </citation>
    <scope>NUCLEOTIDE SEQUENCE</scope>
    <source>
        <strain evidence="4">CCMP2712</strain>
    </source>
</reference>
<protein>
    <recommendedName>
        <fullName evidence="1">WW domain-containing protein</fullName>
    </recommendedName>
</protein>
<dbReference type="InterPro" id="IPR001202">
    <property type="entry name" value="WW_dom"/>
</dbReference>
<dbReference type="KEGG" id="gtt:GUITHDRAFT_104610"/>
<gene>
    <name evidence="2" type="ORF">GUITHDRAFT_104610</name>
</gene>
<evidence type="ECO:0000259" key="1">
    <source>
        <dbReference type="PROSITE" id="PS50020"/>
    </source>
</evidence>